<dbReference type="RefSeq" id="WP_120677472.1">
    <property type="nucleotide sequence ID" value="NZ_RBAL01000004.1"/>
</dbReference>
<dbReference type="SMART" id="SM00347">
    <property type="entry name" value="HTH_MARR"/>
    <property type="match status" value="1"/>
</dbReference>
<evidence type="ECO:0000313" key="7">
    <source>
        <dbReference type="Proteomes" id="UP000272474"/>
    </source>
</evidence>
<evidence type="ECO:0000313" key="6">
    <source>
        <dbReference type="EMBL" id="RKN43862.1"/>
    </source>
</evidence>
<keyword evidence="2" id="KW-0238">DNA-binding</keyword>
<name>A0A3A9Z5T5_9ACTN</name>
<comment type="caution">
    <text evidence="6">The sequence shown here is derived from an EMBL/GenBank/DDBJ whole genome shotgun (WGS) entry which is preliminary data.</text>
</comment>
<dbReference type="AlphaFoldDB" id="A0A3A9Z5T5"/>
<evidence type="ECO:0000259" key="5">
    <source>
        <dbReference type="SMART" id="SM00347"/>
    </source>
</evidence>
<feature type="region of interest" description="Disordered" evidence="4">
    <location>
        <begin position="1"/>
        <end position="38"/>
    </location>
</feature>
<dbReference type="InterPro" id="IPR000835">
    <property type="entry name" value="HTH_MarR-typ"/>
</dbReference>
<evidence type="ECO:0000256" key="2">
    <source>
        <dbReference type="ARBA" id="ARBA00023125"/>
    </source>
</evidence>
<protein>
    <submittedName>
        <fullName evidence="6">MarR family transcriptional regulator</fullName>
    </submittedName>
</protein>
<dbReference type="Proteomes" id="UP000272474">
    <property type="component" value="Unassembled WGS sequence"/>
</dbReference>
<evidence type="ECO:0000256" key="3">
    <source>
        <dbReference type="ARBA" id="ARBA00023163"/>
    </source>
</evidence>
<dbReference type="SUPFAM" id="SSF46785">
    <property type="entry name" value="Winged helix' DNA-binding domain"/>
    <property type="match status" value="1"/>
</dbReference>
<keyword evidence="3" id="KW-0804">Transcription</keyword>
<dbReference type="InterPro" id="IPR011991">
    <property type="entry name" value="ArsR-like_HTH"/>
</dbReference>
<gene>
    <name evidence="6" type="ORF">D7294_09175</name>
</gene>
<dbReference type="PANTHER" id="PTHR33164">
    <property type="entry name" value="TRANSCRIPTIONAL REGULATOR, MARR FAMILY"/>
    <property type="match status" value="1"/>
</dbReference>
<dbReference type="InterPro" id="IPR039422">
    <property type="entry name" value="MarR/SlyA-like"/>
</dbReference>
<reference evidence="6 7" key="1">
    <citation type="journal article" date="2014" name="Int. J. Syst. Evol. Microbiol.">
        <title>Streptomyces hoynatensis sp. nov., isolated from deep marine sediment.</title>
        <authorList>
            <person name="Veyisoglu A."/>
            <person name="Sahin N."/>
        </authorList>
    </citation>
    <scope>NUCLEOTIDE SEQUENCE [LARGE SCALE GENOMIC DNA]</scope>
    <source>
        <strain evidence="6 7">KCTC 29097</strain>
    </source>
</reference>
<organism evidence="6 7">
    <name type="scientific">Streptomyces hoynatensis</name>
    <dbReference type="NCBI Taxonomy" id="1141874"/>
    <lineage>
        <taxon>Bacteria</taxon>
        <taxon>Bacillati</taxon>
        <taxon>Actinomycetota</taxon>
        <taxon>Actinomycetes</taxon>
        <taxon>Kitasatosporales</taxon>
        <taxon>Streptomycetaceae</taxon>
        <taxon>Streptomyces</taxon>
    </lineage>
</organism>
<evidence type="ECO:0000256" key="1">
    <source>
        <dbReference type="ARBA" id="ARBA00023015"/>
    </source>
</evidence>
<dbReference type="GO" id="GO:0003677">
    <property type="term" value="F:DNA binding"/>
    <property type="evidence" value="ECO:0007669"/>
    <property type="project" value="UniProtKB-KW"/>
</dbReference>
<dbReference type="OrthoDB" id="3211876at2"/>
<keyword evidence="1" id="KW-0805">Transcription regulation</keyword>
<dbReference type="CDD" id="cd00090">
    <property type="entry name" value="HTH_ARSR"/>
    <property type="match status" value="1"/>
</dbReference>
<sequence length="232" mass="24434">MAFSPHAPDAPGTPGPADGAPDAQQPPAPAELAGPGGFSGLGTRLRHLLDLLESEVASLYPALGLDGYRPRFSPFLRALDALGPSPVRDLARAVSVTHSAASQTVSRLVAHGLVEQRVGADARQRVVHLTDRARELLPVLAAEWAVVEAAAEEFEAELPYRLTDLIAAAEEALARRPLRARVVDAVDSVPEALRPHLKALRPGPPAPVTEGKDETGAAPSPMGTMTFDDPNR</sequence>
<dbReference type="EMBL" id="RBAL01000004">
    <property type="protein sequence ID" value="RKN43862.1"/>
    <property type="molecule type" value="Genomic_DNA"/>
</dbReference>
<dbReference type="InterPro" id="IPR036390">
    <property type="entry name" value="WH_DNA-bd_sf"/>
</dbReference>
<dbReference type="GO" id="GO:0006950">
    <property type="term" value="P:response to stress"/>
    <property type="evidence" value="ECO:0007669"/>
    <property type="project" value="TreeGrafter"/>
</dbReference>
<keyword evidence="7" id="KW-1185">Reference proteome</keyword>
<feature type="domain" description="HTH marR-type" evidence="5">
    <location>
        <begin position="61"/>
        <end position="159"/>
    </location>
</feature>
<proteinExistence type="predicted"/>
<dbReference type="PANTHER" id="PTHR33164:SF64">
    <property type="entry name" value="TRANSCRIPTIONAL REGULATOR SLYA"/>
    <property type="match status" value="1"/>
</dbReference>
<accession>A0A3A9Z5T5</accession>
<feature type="compositionally biased region" description="Low complexity" evidence="4">
    <location>
        <begin position="1"/>
        <end position="23"/>
    </location>
</feature>
<feature type="region of interest" description="Disordered" evidence="4">
    <location>
        <begin position="197"/>
        <end position="232"/>
    </location>
</feature>
<dbReference type="GO" id="GO:0003700">
    <property type="term" value="F:DNA-binding transcription factor activity"/>
    <property type="evidence" value="ECO:0007669"/>
    <property type="project" value="InterPro"/>
</dbReference>
<dbReference type="Gene3D" id="1.10.10.10">
    <property type="entry name" value="Winged helix-like DNA-binding domain superfamily/Winged helix DNA-binding domain"/>
    <property type="match status" value="1"/>
</dbReference>
<dbReference type="Pfam" id="PF12802">
    <property type="entry name" value="MarR_2"/>
    <property type="match status" value="1"/>
</dbReference>
<evidence type="ECO:0000256" key="4">
    <source>
        <dbReference type="SAM" id="MobiDB-lite"/>
    </source>
</evidence>
<dbReference type="InterPro" id="IPR036388">
    <property type="entry name" value="WH-like_DNA-bd_sf"/>
</dbReference>